<name>A0ABT3V5G7_9ACTN</name>
<keyword evidence="2" id="KW-1185">Reference proteome</keyword>
<dbReference type="RefSeq" id="WP_267027952.1">
    <property type="nucleotide sequence ID" value="NZ_JAIFZO010000002.1"/>
</dbReference>
<proteinExistence type="predicted"/>
<dbReference type="Proteomes" id="UP001165590">
    <property type="component" value="Unassembled WGS sequence"/>
</dbReference>
<comment type="caution">
    <text evidence="1">The sequence shown here is derived from an EMBL/GenBank/DDBJ whole genome shotgun (WGS) entry which is preliminary data.</text>
</comment>
<evidence type="ECO:0000313" key="2">
    <source>
        <dbReference type="Proteomes" id="UP001165590"/>
    </source>
</evidence>
<evidence type="ECO:0000313" key="1">
    <source>
        <dbReference type="EMBL" id="MCX4235237.1"/>
    </source>
</evidence>
<dbReference type="EMBL" id="JAIFZO010000002">
    <property type="protein sequence ID" value="MCX4235237.1"/>
    <property type="molecule type" value="Genomic_DNA"/>
</dbReference>
<protein>
    <submittedName>
        <fullName evidence="1">Uncharacterized protein</fullName>
    </submittedName>
</protein>
<gene>
    <name evidence="1" type="ORF">K3769_21080</name>
</gene>
<organism evidence="1 2">
    <name type="scientific">Streptomyces ortus</name>
    <dbReference type="NCBI Taxonomy" id="2867268"/>
    <lineage>
        <taxon>Bacteria</taxon>
        <taxon>Bacillati</taxon>
        <taxon>Actinomycetota</taxon>
        <taxon>Actinomycetes</taxon>
        <taxon>Kitasatosporales</taxon>
        <taxon>Streptomycetaceae</taxon>
        <taxon>Streptomyces</taxon>
    </lineage>
</organism>
<sequence>MSGPGTKLCAALLRVLLPARGRHRAAPVRRGCRCRLVAAHA</sequence>
<accession>A0ABT3V5G7</accession>
<reference evidence="1" key="1">
    <citation type="journal article" date="2022" name="bioRxiv">
        <title>Discovery and biosynthetic assessment of Streptomyces ortus sp nov. isolated from a deep-sea sponge.</title>
        <authorList>
            <person name="Williams S.E."/>
        </authorList>
    </citation>
    <scope>NUCLEOTIDE SEQUENCE</scope>
    <source>
        <strain evidence="1">A15ISP2-DRY2</strain>
    </source>
</reference>